<evidence type="ECO:0000256" key="2">
    <source>
        <dbReference type="ARBA" id="ARBA00022448"/>
    </source>
</evidence>
<protein>
    <submittedName>
        <fullName evidence="10">ABC transporter permease</fullName>
    </submittedName>
</protein>
<dbReference type="SUPFAM" id="SSF161098">
    <property type="entry name" value="MetI-like"/>
    <property type="match status" value="1"/>
</dbReference>
<dbReference type="Gene3D" id="1.10.3720.10">
    <property type="entry name" value="MetI-like"/>
    <property type="match status" value="1"/>
</dbReference>
<keyword evidence="5 7" id="KW-1133">Transmembrane helix</keyword>
<accession>A0ABU3TD71</accession>
<dbReference type="InterPro" id="IPR050366">
    <property type="entry name" value="BP-dependent_transpt_permease"/>
</dbReference>
<evidence type="ECO:0000256" key="7">
    <source>
        <dbReference type="RuleBase" id="RU363032"/>
    </source>
</evidence>
<dbReference type="CDD" id="cd06261">
    <property type="entry name" value="TM_PBP2"/>
    <property type="match status" value="1"/>
</dbReference>
<keyword evidence="8" id="KW-0732">Signal</keyword>
<gene>
    <name evidence="10" type="ORF">ROI90_02360</name>
</gene>
<dbReference type="PANTHER" id="PTHR43386">
    <property type="entry name" value="OLIGOPEPTIDE TRANSPORT SYSTEM PERMEASE PROTEIN APPC"/>
    <property type="match status" value="1"/>
</dbReference>
<evidence type="ECO:0000256" key="6">
    <source>
        <dbReference type="ARBA" id="ARBA00023136"/>
    </source>
</evidence>
<keyword evidence="6 7" id="KW-0472">Membrane</keyword>
<keyword evidence="11" id="KW-1185">Reference proteome</keyword>
<comment type="subcellular location">
    <subcellularLocation>
        <location evidence="1 7">Cell membrane</location>
        <topology evidence="1 7">Multi-pass membrane protein</topology>
    </subcellularLocation>
</comment>
<dbReference type="PANTHER" id="PTHR43386:SF1">
    <property type="entry name" value="D,D-DIPEPTIDE TRANSPORT SYSTEM PERMEASE PROTEIN DDPC-RELATED"/>
    <property type="match status" value="1"/>
</dbReference>
<feature type="signal peptide" evidence="8">
    <location>
        <begin position="1"/>
        <end position="32"/>
    </location>
</feature>
<evidence type="ECO:0000313" key="10">
    <source>
        <dbReference type="EMBL" id="MDU0369225.1"/>
    </source>
</evidence>
<feature type="transmembrane region" description="Helical" evidence="7">
    <location>
        <begin position="245"/>
        <end position="270"/>
    </location>
</feature>
<evidence type="ECO:0000313" key="11">
    <source>
        <dbReference type="Proteomes" id="UP001250698"/>
    </source>
</evidence>
<comment type="caution">
    <text evidence="10">The sequence shown here is derived from an EMBL/GenBank/DDBJ whole genome shotgun (WGS) entry which is preliminary data.</text>
</comment>
<keyword evidence="2 7" id="KW-0813">Transport</keyword>
<name>A0ABU3TD71_9BACT</name>
<dbReference type="RefSeq" id="WP_315996744.1">
    <property type="nucleotide sequence ID" value="NZ_JAWDJT010000002.1"/>
</dbReference>
<evidence type="ECO:0000256" key="1">
    <source>
        <dbReference type="ARBA" id="ARBA00004651"/>
    </source>
</evidence>
<feature type="chain" id="PRO_5046746744" evidence="8">
    <location>
        <begin position="33"/>
        <end position="322"/>
    </location>
</feature>
<keyword evidence="4 7" id="KW-0812">Transmembrane</keyword>
<feature type="transmembrane region" description="Helical" evidence="7">
    <location>
        <begin position="107"/>
        <end position="131"/>
    </location>
</feature>
<evidence type="ECO:0000256" key="3">
    <source>
        <dbReference type="ARBA" id="ARBA00022475"/>
    </source>
</evidence>
<feature type="transmembrane region" description="Helical" evidence="7">
    <location>
        <begin position="70"/>
        <end position="95"/>
    </location>
</feature>
<feature type="transmembrane region" description="Helical" evidence="7">
    <location>
        <begin position="290"/>
        <end position="308"/>
    </location>
</feature>
<dbReference type="InterPro" id="IPR035906">
    <property type="entry name" value="MetI-like_sf"/>
</dbReference>
<dbReference type="InterPro" id="IPR000515">
    <property type="entry name" value="MetI-like"/>
</dbReference>
<evidence type="ECO:0000259" key="9">
    <source>
        <dbReference type="PROSITE" id="PS50928"/>
    </source>
</evidence>
<evidence type="ECO:0000256" key="5">
    <source>
        <dbReference type="ARBA" id="ARBA00022989"/>
    </source>
</evidence>
<sequence length="322" mass="34018">MIYAALLRKHWAAIGWLALVVLAALSAPTASPTPDLANVNQPPFHALHWLGTTPQGLDVGLSLWQGARTVLLVSLPASILTLLLGAALGGAAGYWGNTKWRVGRLKLVGVGITLLLAVAALFYVPVSWLWLGGPLLLGGSWLLGRNHHGATWPIPVDSIVMALIALLNSIPLLVLVVATAAVRPPSVGGVVALLSLTCWPVPARLMRGATLQSSKQPYLEAAWAAGIPTHRILWRHIGPNTLPVLLVRFPLTVAILIGLETTLSFLGVGLPADTPSWGRLLATVRQAPTNWWLIVCPGLAVVGTVLSLQRLSSPPKGPSHVT</sequence>
<reference evidence="10 11" key="1">
    <citation type="submission" date="2023-10" db="EMBL/GenBank/DDBJ databases">
        <title>Hymenobacter endophyticus sp. nov., an isolate from the leaf tissues of wheat.</title>
        <authorList>
            <person name="Dai Y."/>
        </authorList>
    </citation>
    <scope>NUCLEOTIDE SEQUENCE [LARGE SCALE GENOMIC DNA]</scope>
    <source>
        <strain evidence="10 11">ZK17L-C2</strain>
    </source>
</reference>
<proteinExistence type="inferred from homology"/>
<dbReference type="Proteomes" id="UP001250698">
    <property type="component" value="Unassembled WGS sequence"/>
</dbReference>
<dbReference type="EMBL" id="JAWDJT010000002">
    <property type="protein sequence ID" value="MDU0369225.1"/>
    <property type="molecule type" value="Genomic_DNA"/>
</dbReference>
<organism evidence="10 11">
    <name type="scientific">Hymenobacter endophyticus</name>
    <dbReference type="NCBI Taxonomy" id="3076335"/>
    <lineage>
        <taxon>Bacteria</taxon>
        <taxon>Pseudomonadati</taxon>
        <taxon>Bacteroidota</taxon>
        <taxon>Cytophagia</taxon>
        <taxon>Cytophagales</taxon>
        <taxon>Hymenobacteraceae</taxon>
        <taxon>Hymenobacter</taxon>
    </lineage>
</organism>
<feature type="domain" description="ABC transmembrane type-1" evidence="9">
    <location>
        <begin position="110"/>
        <end position="312"/>
    </location>
</feature>
<keyword evidence="3" id="KW-1003">Cell membrane</keyword>
<comment type="similarity">
    <text evidence="7">Belongs to the binding-protein-dependent transport system permease family.</text>
</comment>
<feature type="transmembrane region" description="Helical" evidence="7">
    <location>
        <begin position="159"/>
        <end position="182"/>
    </location>
</feature>
<evidence type="ECO:0000256" key="8">
    <source>
        <dbReference type="SAM" id="SignalP"/>
    </source>
</evidence>
<evidence type="ECO:0000256" key="4">
    <source>
        <dbReference type="ARBA" id="ARBA00022692"/>
    </source>
</evidence>
<dbReference type="PROSITE" id="PS50928">
    <property type="entry name" value="ABC_TM1"/>
    <property type="match status" value="1"/>
</dbReference>
<dbReference type="Pfam" id="PF00528">
    <property type="entry name" value="BPD_transp_1"/>
    <property type="match status" value="1"/>
</dbReference>